<gene>
    <name evidence="1" type="ORF">ACJDU8_03085</name>
</gene>
<protein>
    <recommendedName>
        <fullName evidence="3">Fur family transcriptional regulator</fullName>
    </recommendedName>
</protein>
<comment type="caution">
    <text evidence="1">The sequence shown here is derived from an EMBL/GenBank/DDBJ whole genome shotgun (WGS) entry which is preliminary data.</text>
</comment>
<evidence type="ECO:0000313" key="1">
    <source>
        <dbReference type="EMBL" id="MFL0194562.1"/>
    </source>
</evidence>
<dbReference type="EMBL" id="JBJHZX010000003">
    <property type="protein sequence ID" value="MFL0194562.1"/>
    <property type="molecule type" value="Genomic_DNA"/>
</dbReference>
<dbReference type="Proteomes" id="UP001623660">
    <property type="component" value="Unassembled WGS sequence"/>
</dbReference>
<keyword evidence="2" id="KW-1185">Reference proteome</keyword>
<evidence type="ECO:0000313" key="2">
    <source>
        <dbReference type="Proteomes" id="UP001623660"/>
    </source>
</evidence>
<dbReference type="RefSeq" id="WP_406790685.1">
    <property type="nucleotide sequence ID" value="NZ_JBJHZX010000003.1"/>
</dbReference>
<accession>A0ABW8SEV1</accession>
<name>A0ABW8SEV1_9CLOT</name>
<sequence>MINNMDKEELNMDREKLKEDILDILQKQNYISKLSECPMSTLKFVLKMSNTHLDGSEVYNALCELVEEGKVIKGFELATSNLSMKINTSRWYLKQ</sequence>
<evidence type="ECO:0008006" key="3">
    <source>
        <dbReference type="Google" id="ProtNLM"/>
    </source>
</evidence>
<proteinExistence type="predicted"/>
<reference evidence="1 2" key="1">
    <citation type="submission" date="2024-11" db="EMBL/GenBank/DDBJ databases">
        <authorList>
            <person name="Heng Y.C."/>
            <person name="Lim A.C.H."/>
            <person name="Lee J.K.Y."/>
            <person name="Kittelmann S."/>
        </authorList>
    </citation>
    <scope>NUCLEOTIDE SEQUENCE [LARGE SCALE GENOMIC DNA]</scope>
    <source>
        <strain evidence="1 2">WILCCON 0269</strain>
    </source>
</reference>
<organism evidence="1 2">
    <name type="scientific">Candidatus Clostridium eludens</name>
    <dbReference type="NCBI Taxonomy" id="3381663"/>
    <lineage>
        <taxon>Bacteria</taxon>
        <taxon>Bacillati</taxon>
        <taxon>Bacillota</taxon>
        <taxon>Clostridia</taxon>
        <taxon>Eubacteriales</taxon>
        <taxon>Clostridiaceae</taxon>
        <taxon>Clostridium</taxon>
    </lineage>
</organism>